<name>A0ABW5RWY4_9BACI</name>
<organism evidence="1 2">
    <name type="scientific">Bacillus seohaeanensis</name>
    <dbReference type="NCBI Taxonomy" id="284580"/>
    <lineage>
        <taxon>Bacteria</taxon>
        <taxon>Bacillati</taxon>
        <taxon>Bacillota</taxon>
        <taxon>Bacilli</taxon>
        <taxon>Bacillales</taxon>
        <taxon>Bacillaceae</taxon>
        <taxon>Bacillus</taxon>
    </lineage>
</organism>
<dbReference type="SUPFAM" id="SSF53187">
    <property type="entry name" value="Zn-dependent exopeptidases"/>
    <property type="match status" value="1"/>
</dbReference>
<protein>
    <submittedName>
        <fullName evidence="1">M20/M25/M40 family metallo-hydrolase</fullName>
    </submittedName>
</protein>
<dbReference type="InterPro" id="IPR050072">
    <property type="entry name" value="Peptidase_M20A"/>
</dbReference>
<dbReference type="Proteomes" id="UP001597506">
    <property type="component" value="Unassembled WGS sequence"/>
</dbReference>
<dbReference type="InterPro" id="IPR012166">
    <property type="entry name" value="Uncharacterised_RocB"/>
</dbReference>
<dbReference type="PIRSF" id="PIRSF010386">
    <property type="entry name" value="RocB"/>
    <property type="match status" value="1"/>
</dbReference>
<gene>
    <name evidence="1" type="ORF">ACFSUL_19745</name>
</gene>
<dbReference type="Gene3D" id="3.40.630.10">
    <property type="entry name" value="Zn peptidases"/>
    <property type="match status" value="1"/>
</dbReference>
<dbReference type="PANTHER" id="PTHR43808:SF27">
    <property type="entry name" value="PROTEIN ROCB"/>
    <property type="match status" value="1"/>
</dbReference>
<proteinExistence type="predicted"/>
<evidence type="ECO:0000313" key="2">
    <source>
        <dbReference type="Proteomes" id="UP001597506"/>
    </source>
</evidence>
<dbReference type="EMBL" id="JBHUMF010000032">
    <property type="protein sequence ID" value="MFD2682982.1"/>
    <property type="molecule type" value="Genomic_DNA"/>
</dbReference>
<evidence type="ECO:0000313" key="1">
    <source>
        <dbReference type="EMBL" id="MFD2682982.1"/>
    </source>
</evidence>
<dbReference type="InterPro" id="IPR002933">
    <property type="entry name" value="Peptidase_M20"/>
</dbReference>
<dbReference type="PANTHER" id="PTHR43808">
    <property type="entry name" value="ACETYLORNITHINE DEACETYLASE"/>
    <property type="match status" value="1"/>
</dbReference>
<keyword evidence="2" id="KW-1185">Reference proteome</keyword>
<comment type="caution">
    <text evidence="1">The sequence shown here is derived from an EMBL/GenBank/DDBJ whole genome shotgun (WGS) entry which is preliminary data.</text>
</comment>
<sequence length="546" mass="62326">MKKMQTKEQLIELLCELVSVKSITGTPDEVKMANTIVEKLAELRYYQDYPEYLQLHPTGDGRYFVMALAKKENTKKTVVMVNHFDVVNVEDYGMLQEEAFDPYRLKELMCSRLEEYTEEVQEHLQSDEWLFGRGIMDMKAGLTLQMSLLEKAALGEFEGNLVLLAVPDEEANSEGMRKAVPALLRLAQQYDLEYELILNSEPMFTQYPGDTNQYLYTGSIGKVMPGFLCYGRETHVGEPLSGLNANLMSSLITAEMELNTHFCETSGEQTSPPPTSLIQKDLKLDYSVQIPHRAVNLYNLFIFERSLEKIVNDLLDVGKRVGKQIESLYQKRTDSYAELQGKEKGEQSVGVGVLTFEQIRNYAMQTYGAPKVQEIEQKIYADRDQYDDRQLTIKIVDEYAMLCKDLAPMIVLFFAPPYYPAVGNHNDEFISMLTGDLKNYAKQKHDISLENVRYYNGISDLSYVNLKEDLSSLGSFIENVPVWDVTYSIPVYEMKQLRVPVLNVGPVGRDPHQQTERLHADYAFTTLKDMAEHLVATVFAFSKKNG</sequence>
<dbReference type="Pfam" id="PF01546">
    <property type="entry name" value="Peptidase_M20"/>
    <property type="match status" value="1"/>
</dbReference>
<reference evidence="2" key="1">
    <citation type="journal article" date="2019" name="Int. J. Syst. Evol. Microbiol.">
        <title>The Global Catalogue of Microorganisms (GCM) 10K type strain sequencing project: providing services to taxonomists for standard genome sequencing and annotation.</title>
        <authorList>
            <consortium name="The Broad Institute Genomics Platform"/>
            <consortium name="The Broad Institute Genome Sequencing Center for Infectious Disease"/>
            <person name="Wu L."/>
            <person name="Ma J."/>
        </authorList>
    </citation>
    <scope>NUCLEOTIDE SEQUENCE [LARGE SCALE GENOMIC DNA]</scope>
    <source>
        <strain evidence="2">KCTC 3913</strain>
    </source>
</reference>
<accession>A0ABW5RWY4</accession>
<dbReference type="RefSeq" id="WP_377937888.1">
    <property type="nucleotide sequence ID" value="NZ_JBHUMF010000032.1"/>
</dbReference>